<name>A0AA88TA13_9TELE</name>
<evidence type="ECO:0000313" key="2">
    <source>
        <dbReference type="EMBL" id="KAK2870740.1"/>
    </source>
</evidence>
<gene>
    <name evidence="2" type="ORF">Q8A67_023267</name>
</gene>
<organism evidence="2 3">
    <name type="scientific">Cirrhinus molitorella</name>
    <name type="common">mud carp</name>
    <dbReference type="NCBI Taxonomy" id="172907"/>
    <lineage>
        <taxon>Eukaryota</taxon>
        <taxon>Metazoa</taxon>
        <taxon>Chordata</taxon>
        <taxon>Craniata</taxon>
        <taxon>Vertebrata</taxon>
        <taxon>Euteleostomi</taxon>
        <taxon>Actinopterygii</taxon>
        <taxon>Neopterygii</taxon>
        <taxon>Teleostei</taxon>
        <taxon>Ostariophysi</taxon>
        <taxon>Cypriniformes</taxon>
        <taxon>Cyprinidae</taxon>
        <taxon>Labeoninae</taxon>
        <taxon>Labeonini</taxon>
        <taxon>Cirrhinus</taxon>
    </lineage>
</organism>
<evidence type="ECO:0000256" key="1">
    <source>
        <dbReference type="SAM" id="MobiDB-lite"/>
    </source>
</evidence>
<feature type="region of interest" description="Disordered" evidence="1">
    <location>
        <begin position="65"/>
        <end position="84"/>
    </location>
</feature>
<sequence length="103" mass="10927">MPSAADFPSAHFPPAADWLSHSVTAPVSALGLCLQPPYQLRELKCGSGYSEGLLEEFAAAWQRKNGRRPSLGVTGGETLSGPSAQQHSCFFQSITDPQLPPSS</sequence>
<comment type="caution">
    <text evidence="2">The sequence shown here is derived from an EMBL/GenBank/DDBJ whole genome shotgun (WGS) entry which is preliminary data.</text>
</comment>
<protein>
    <submittedName>
        <fullName evidence="2">Uncharacterized protein</fullName>
    </submittedName>
</protein>
<proteinExistence type="predicted"/>
<evidence type="ECO:0000313" key="3">
    <source>
        <dbReference type="Proteomes" id="UP001187343"/>
    </source>
</evidence>
<dbReference type="EMBL" id="JAUYZG010000023">
    <property type="protein sequence ID" value="KAK2870740.1"/>
    <property type="molecule type" value="Genomic_DNA"/>
</dbReference>
<accession>A0AA88TA13</accession>
<reference evidence="2" key="1">
    <citation type="submission" date="2023-08" db="EMBL/GenBank/DDBJ databases">
        <title>Chromosome-level Genome Assembly of mud carp (Cirrhinus molitorella).</title>
        <authorList>
            <person name="Liu H."/>
        </authorList>
    </citation>
    <scope>NUCLEOTIDE SEQUENCE</scope>
    <source>
        <strain evidence="2">Prfri</strain>
        <tissue evidence="2">Muscle</tissue>
    </source>
</reference>
<dbReference type="Proteomes" id="UP001187343">
    <property type="component" value="Unassembled WGS sequence"/>
</dbReference>
<dbReference type="AlphaFoldDB" id="A0AA88TA13"/>
<keyword evidence="3" id="KW-1185">Reference proteome</keyword>